<dbReference type="EMBL" id="GGEC01063975">
    <property type="protein sequence ID" value="MBX44459.1"/>
    <property type="molecule type" value="Transcribed_RNA"/>
</dbReference>
<dbReference type="AlphaFoldDB" id="A0A2P2NPN0"/>
<organism evidence="1">
    <name type="scientific">Rhizophora mucronata</name>
    <name type="common">Asiatic mangrove</name>
    <dbReference type="NCBI Taxonomy" id="61149"/>
    <lineage>
        <taxon>Eukaryota</taxon>
        <taxon>Viridiplantae</taxon>
        <taxon>Streptophyta</taxon>
        <taxon>Embryophyta</taxon>
        <taxon>Tracheophyta</taxon>
        <taxon>Spermatophyta</taxon>
        <taxon>Magnoliopsida</taxon>
        <taxon>eudicotyledons</taxon>
        <taxon>Gunneridae</taxon>
        <taxon>Pentapetalae</taxon>
        <taxon>rosids</taxon>
        <taxon>fabids</taxon>
        <taxon>Malpighiales</taxon>
        <taxon>Rhizophoraceae</taxon>
        <taxon>Rhizophora</taxon>
    </lineage>
</organism>
<evidence type="ECO:0000313" key="1">
    <source>
        <dbReference type="EMBL" id="MBX44459.1"/>
    </source>
</evidence>
<sequence>MTRIICSAIVAKDSNFLLSGNMTEQSPDLPHFFSFFFPS</sequence>
<protein>
    <submittedName>
        <fullName evidence="1">Uncharacterized protein</fullName>
    </submittedName>
</protein>
<name>A0A2P2NPN0_RHIMU</name>
<proteinExistence type="predicted"/>
<reference evidence="1" key="1">
    <citation type="submission" date="2018-02" db="EMBL/GenBank/DDBJ databases">
        <title>Rhizophora mucronata_Transcriptome.</title>
        <authorList>
            <person name="Meera S.P."/>
            <person name="Sreeshan A."/>
            <person name="Augustine A."/>
        </authorList>
    </citation>
    <scope>NUCLEOTIDE SEQUENCE</scope>
    <source>
        <tissue evidence="1">Leaf</tissue>
    </source>
</reference>
<accession>A0A2P2NPN0</accession>